<evidence type="ECO:0000313" key="2">
    <source>
        <dbReference type="Proteomes" id="UP000252254"/>
    </source>
</evidence>
<name>A0A366DSZ1_9BACI</name>
<dbReference type="OrthoDB" id="1645729at2"/>
<proteinExistence type="predicted"/>
<organism evidence="1 2">
    <name type="scientific">Paraliobacillus ryukyuensis</name>
    <dbReference type="NCBI Taxonomy" id="200904"/>
    <lineage>
        <taxon>Bacteria</taxon>
        <taxon>Bacillati</taxon>
        <taxon>Bacillota</taxon>
        <taxon>Bacilli</taxon>
        <taxon>Bacillales</taxon>
        <taxon>Bacillaceae</taxon>
        <taxon>Paraliobacillus</taxon>
    </lineage>
</organism>
<evidence type="ECO:0000313" key="1">
    <source>
        <dbReference type="EMBL" id="RBO92318.1"/>
    </source>
</evidence>
<keyword evidence="2" id="KW-1185">Reference proteome</keyword>
<dbReference type="AlphaFoldDB" id="A0A366DSZ1"/>
<dbReference type="SUPFAM" id="SSF89360">
    <property type="entry name" value="HesB-like domain"/>
    <property type="match status" value="1"/>
</dbReference>
<accession>A0A366DSZ1</accession>
<dbReference type="EMBL" id="QNRI01000014">
    <property type="protein sequence ID" value="RBO92318.1"/>
    <property type="molecule type" value="Genomic_DNA"/>
</dbReference>
<comment type="caution">
    <text evidence="1">The sequence shown here is derived from an EMBL/GenBank/DDBJ whole genome shotgun (WGS) entry which is preliminary data.</text>
</comment>
<dbReference type="Proteomes" id="UP000252254">
    <property type="component" value="Unassembled WGS sequence"/>
</dbReference>
<dbReference type="STRING" id="200904.GCA_900168775_02971"/>
<dbReference type="InterPro" id="IPR035903">
    <property type="entry name" value="HesB-like_dom_sf"/>
</dbReference>
<gene>
    <name evidence="1" type="ORF">DES48_11417</name>
</gene>
<protein>
    <submittedName>
        <fullName evidence="1">Uncharacterized protein YneR</fullName>
    </submittedName>
</protein>
<sequence>MAMHMTEEAAKWYQEEMDLDSGDYVHFYVKLYGGIPTAHPNYFLGVSIGKDGEMSHYQNFDGVTFYFSEQDAWFLNQYDLAIKMGQEEAVFEFTPINNDNAK</sequence>
<dbReference type="RefSeq" id="WP_113870051.1">
    <property type="nucleotide sequence ID" value="NZ_BAABQN010000016.1"/>
</dbReference>
<reference evidence="1 2" key="1">
    <citation type="submission" date="2018-06" db="EMBL/GenBank/DDBJ databases">
        <title>Genomic Encyclopedia of Type Strains, Phase IV (KMG-IV): sequencing the most valuable type-strain genomes for metagenomic binning, comparative biology and taxonomic classification.</title>
        <authorList>
            <person name="Goeker M."/>
        </authorList>
    </citation>
    <scope>NUCLEOTIDE SEQUENCE [LARGE SCALE GENOMIC DNA]</scope>
    <source>
        <strain evidence="1 2">DSM 15140</strain>
    </source>
</reference>